<feature type="region of interest" description="Disordered" evidence="7">
    <location>
        <begin position="202"/>
        <end position="226"/>
    </location>
</feature>
<feature type="domain" description="C2H2-type" evidence="8">
    <location>
        <begin position="317"/>
        <end position="345"/>
    </location>
</feature>
<evidence type="ECO:0000256" key="4">
    <source>
        <dbReference type="ARBA" id="ARBA00022833"/>
    </source>
</evidence>
<organism evidence="9 10">
    <name type="scientific">Drosophila madeirensis</name>
    <name type="common">Fruit fly</name>
    <dbReference type="NCBI Taxonomy" id="30013"/>
    <lineage>
        <taxon>Eukaryota</taxon>
        <taxon>Metazoa</taxon>
        <taxon>Ecdysozoa</taxon>
        <taxon>Arthropoda</taxon>
        <taxon>Hexapoda</taxon>
        <taxon>Insecta</taxon>
        <taxon>Pterygota</taxon>
        <taxon>Neoptera</taxon>
        <taxon>Endopterygota</taxon>
        <taxon>Diptera</taxon>
        <taxon>Brachycera</taxon>
        <taxon>Muscomorpha</taxon>
        <taxon>Ephydroidea</taxon>
        <taxon>Drosophilidae</taxon>
        <taxon>Drosophila</taxon>
        <taxon>Sophophora</taxon>
    </lineage>
</organism>
<evidence type="ECO:0000256" key="5">
    <source>
        <dbReference type="PROSITE-ProRule" id="PRU00042"/>
    </source>
</evidence>
<evidence type="ECO:0000256" key="7">
    <source>
        <dbReference type="SAM" id="MobiDB-lite"/>
    </source>
</evidence>
<keyword evidence="4" id="KW-0862">Zinc</keyword>
<dbReference type="InterPro" id="IPR013087">
    <property type="entry name" value="Znf_C2H2_type"/>
</dbReference>
<dbReference type="AlphaFoldDB" id="A0AAU9FJJ6"/>
<feature type="domain" description="C2H2-type" evidence="8">
    <location>
        <begin position="184"/>
        <end position="212"/>
    </location>
</feature>
<evidence type="ECO:0000313" key="10">
    <source>
        <dbReference type="Proteomes" id="UP001500889"/>
    </source>
</evidence>
<dbReference type="Proteomes" id="UP001500889">
    <property type="component" value="Chromosome U"/>
</dbReference>
<dbReference type="GO" id="GO:0005634">
    <property type="term" value="C:nucleus"/>
    <property type="evidence" value="ECO:0007669"/>
    <property type="project" value="TreeGrafter"/>
</dbReference>
<feature type="compositionally biased region" description="Basic and acidic residues" evidence="7">
    <location>
        <begin position="285"/>
        <end position="309"/>
    </location>
</feature>
<feature type="coiled-coil region" evidence="6">
    <location>
        <begin position="504"/>
        <end position="533"/>
    </location>
</feature>
<proteinExistence type="predicted"/>
<feature type="domain" description="C2H2-type" evidence="8">
    <location>
        <begin position="259"/>
        <end position="287"/>
    </location>
</feature>
<accession>A0AAU9FJJ6</accession>
<feature type="compositionally biased region" description="Acidic residues" evidence="7">
    <location>
        <begin position="389"/>
        <end position="406"/>
    </location>
</feature>
<feature type="compositionally biased region" description="Basic and acidic residues" evidence="7">
    <location>
        <begin position="202"/>
        <end position="225"/>
    </location>
</feature>
<keyword evidence="1" id="KW-0479">Metal-binding</keyword>
<dbReference type="PANTHER" id="PTHR24403">
    <property type="entry name" value="ZINC FINGER PROTEIN"/>
    <property type="match status" value="1"/>
</dbReference>
<keyword evidence="2" id="KW-0677">Repeat</keyword>
<dbReference type="PROSITE" id="PS50157">
    <property type="entry name" value="ZINC_FINGER_C2H2_2"/>
    <property type="match status" value="4"/>
</dbReference>
<dbReference type="InterPro" id="IPR050688">
    <property type="entry name" value="Zinc_finger/UBP_domain"/>
</dbReference>
<reference evidence="9 10" key="1">
    <citation type="submission" date="2024-02" db="EMBL/GenBank/DDBJ databases">
        <title>A chromosome-level genome assembly of Drosophila madeirensis, a fruit fly species endemic to Madeira island.</title>
        <authorList>
            <person name="Tomihara K."/>
            <person name="Llopart A."/>
            <person name="Yamamoto D."/>
        </authorList>
    </citation>
    <scope>NUCLEOTIDE SEQUENCE [LARGE SCALE GENOMIC DNA]</scope>
    <source>
        <strain evidence="9 10">RF1</strain>
    </source>
</reference>
<evidence type="ECO:0000256" key="2">
    <source>
        <dbReference type="ARBA" id="ARBA00022737"/>
    </source>
</evidence>
<dbReference type="SMART" id="SM00355">
    <property type="entry name" value="ZnF_C2H2"/>
    <property type="match status" value="7"/>
</dbReference>
<dbReference type="GO" id="GO:0045944">
    <property type="term" value="P:positive regulation of transcription by RNA polymerase II"/>
    <property type="evidence" value="ECO:0007669"/>
    <property type="project" value="TreeGrafter"/>
</dbReference>
<feature type="region of interest" description="Disordered" evidence="7">
    <location>
        <begin position="284"/>
        <end position="309"/>
    </location>
</feature>
<dbReference type="EMBL" id="AP029264">
    <property type="protein sequence ID" value="BFF95957.1"/>
    <property type="molecule type" value="Genomic_DNA"/>
</dbReference>
<evidence type="ECO:0000313" key="9">
    <source>
        <dbReference type="EMBL" id="BFF95957.1"/>
    </source>
</evidence>
<keyword evidence="10" id="KW-1185">Reference proteome</keyword>
<dbReference type="SUPFAM" id="SSF57667">
    <property type="entry name" value="beta-beta-alpha zinc fingers"/>
    <property type="match status" value="1"/>
</dbReference>
<dbReference type="Gene3D" id="3.30.160.60">
    <property type="entry name" value="Classic Zinc Finger"/>
    <property type="match status" value="3"/>
</dbReference>
<protein>
    <submittedName>
        <fullName evidence="9">RE1-silencing transcription factor</fullName>
    </submittedName>
</protein>
<keyword evidence="3 5" id="KW-0863">Zinc-finger</keyword>
<dbReference type="PROSITE" id="PS00028">
    <property type="entry name" value="ZINC_FINGER_C2H2_1"/>
    <property type="match status" value="1"/>
</dbReference>
<evidence type="ECO:0000256" key="1">
    <source>
        <dbReference type="ARBA" id="ARBA00022723"/>
    </source>
</evidence>
<dbReference type="GO" id="GO:0008270">
    <property type="term" value="F:zinc ion binding"/>
    <property type="evidence" value="ECO:0007669"/>
    <property type="project" value="UniProtKB-KW"/>
</dbReference>
<feature type="region of interest" description="Disordered" evidence="7">
    <location>
        <begin position="364"/>
        <end position="406"/>
    </location>
</feature>
<dbReference type="PANTHER" id="PTHR24403:SF67">
    <property type="entry name" value="FI01116P-RELATED"/>
    <property type="match status" value="1"/>
</dbReference>
<dbReference type="InterPro" id="IPR036236">
    <property type="entry name" value="Znf_C2H2_sf"/>
</dbReference>
<evidence type="ECO:0000256" key="6">
    <source>
        <dbReference type="SAM" id="Coils"/>
    </source>
</evidence>
<gene>
    <name evidence="9" type="ORF">DMAD_13253</name>
</gene>
<evidence type="ECO:0000259" key="8">
    <source>
        <dbReference type="PROSITE" id="PS50157"/>
    </source>
</evidence>
<evidence type="ECO:0000256" key="3">
    <source>
        <dbReference type="ARBA" id="ARBA00022771"/>
    </source>
</evidence>
<keyword evidence="6" id="KW-0175">Coiled coil</keyword>
<sequence>MENNTSLRPEDTANGKLKCCFDNCNYETDRAYNRWRHEASHAKIDFESRAFKCHLCWYSSDKASNIKRHHQNRHPGCEAPEYKSDKPASIVCDVTGCTYSTNRPYDMKRHLQVHTNPARGDKSFKCALCTYSSERKGNLRRHVDLRHSGLSGENNTDAELELELELEEEPAVVPFEPNVPRFRYSCAMCSFSSKRKDNLARHLEQEHKGAKAKKASNEEDSKQDVLQKVQQQVLQKVKRQVREKGQLEKRQESKPIDGHKCSLCKQSFKKKALLERHVYAVHNNMSDKESAHEEYAELEPKQEPESEPEMKPFVTIHTCSLCNYSSNREPNLRRHMDDQHRGLSRKVVLYPKHELKRPSETIKIKTAPNRKSTLRPRRDVHYSGLSDAEPTDEGESEPEEYQLEEEEPFVRAKVMVTAKKPKPKPKPKERLYDELFEELENDDMIVEECPEAEEALSRMQDSVMSQKQMIAVDFNGELHWYEAIDQRADEALQQDYEEQEQECIAEQEVEVIAEQEEAVIEEQEQVVIAKQEEEVIAEQEQVVIEEHVEVIADNMQMEALDDELALSMAEHDAQAEEETMEYVDLVTAEVPPEVTTEVTIGVPTEMSIELPQPPQYQPPATTPPKEPVLSWRWSVPQTASEATNSTDHPITLTLEPVIEEANDDFPYWWDDGEYTNMHKNTSYRAHSGTTKENIQRILRIIYGLYYKPFKEDRKRFDVFQIKDSWLCATRMTRMQIIKDMYSKLGT</sequence>
<name>A0AAU9FJJ6_DROMD</name>
<feature type="domain" description="C2H2-type" evidence="8">
    <location>
        <begin position="124"/>
        <end position="152"/>
    </location>
</feature>